<dbReference type="NCBIfam" id="NF037980">
    <property type="entry name" value="T2SS_GspK"/>
    <property type="match status" value="1"/>
</dbReference>
<evidence type="ECO:0000313" key="17">
    <source>
        <dbReference type="EMBL" id="XDJ61399.1"/>
    </source>
</evidence>
<dbReference type="InterPro" id="IPR038072">
    <property type="entry name" value="GspK_central_sf"/>
</dbReference>
<evidence type="ECO:0000313" key="27">
    <source>
        <dbReference type="EMBL" id="XDJ93344.1"/>
    </source>
</evidence>
<dbReference type="InterPro" id="IPR049179">
    <property type="entry name" value="T2SSK_SAM-like_2nd"/>
</dbReference>
<keyword evidence="4 10" id="KW-1003">Cell membrane</keyword>
<evidence type="ECO:0000313" key="13">
    <source>
        <dbReference type="EMBL" id="XDJ45616.1"/>
    </source>
</evidence>
<dbReference type="KEGG" id="cgin:ABRZ00_11535"/>
<evidence type="ECO:0000313" key="20">
    <source>
        <dbReference type="EMBL" id="XDJ72994.1"/>
    </source>
</evidence>
<evidence type="ECO:0000256" key="2">
    <source>
        <dbReference type="ARBA" id="ARBA00007246"/>
    </source>
</evidence>
<feature type="domain" description="T2SS protein K second SAM-like" evidence="11">
    <location>
        <begin position="191"/>
        <end position="237"/>
    </location>
</feature>
<evidence type="ECO:0000313" key="16">
    <source>
        <dbReference type="EMBL" id="XDJ58043.1"/>
    </source>
</evidence>
<evidence type="ECO:0000256" key="10">
    <source>
        <dbReference type="PIRNR" id="PIRNR002786"/>
    </source>
</evidence>
<dbReference type="SUPFAM" id="SSF54523">
    <property type="entry name" value="Pili subunits"/>
    <property type="match status" value="1"/>
</dbReference>
<dbReference type="GO" id="GO:0005886">
    <property type="term" value="C:plasma membrane"/>
    <property type="evidence" value="ECO:0007669"/>
    <property type="project" value="UniProtKB-SubCell"/>
</dbReference>
<evidence type="ECO:0000313" key="28">
    <source>
        <dbReference type="EMBL" id="XDJ97046.1"/>
    </source>
</evidence>
<evidence type="ECO:0000313" key="24">
    <source>
        <dbReference type="EMBL" id="XDJ85360.1"/>
    </source>
</evidence>
<dbReference type="GO" id="GO:0009306">
    <property type="term" value="P:protein secretion"/>
    <property type="evidence" value="ECO:0007669"/>
    <property type="project" value="InterPro"/>
</dbReference>
<dbReference type="EMBL" id="CP158273">
    <property type="protein sequence ID" value="XDJ97046.1"/>
    <property type="molecule type" value="Genomic_DNA"/>
</dbReference>
<keyword evidence="9 10" id="KW-0472">Membrane</keyword>
<comment type="similarity">
    <text evidence="2 10">Belongs to the GSP K family.</text>
</comment>
<evidence type="ECO:0000313" key="19">
    <source>
        <dbReference type="EMBL" id="XDJ67109.1"/>
    </source>
</evidence>
<dbReference type="EMBL" id="CP158264">
    <property type="protein sequence ID" value="XDJ75261.1"/>
    <property type="molecule type" value="Genomic_DNA"/>
</dbReference>
<feature type="domain" description="T2SS protein K first SAM-like" evidence="12">
    <location>
        <begin position="100"/>
        <end position="187"/>
    </location>
</feature>
<evidence type="ECO:0000259" key="11">
    <source>
        <dbReference type="Pfam" id="PF03934"/>
    </source>
</evidence>
<dbReference type="InterPro" id="IPR045584">
    <property type="entry name" value="Pilin-like"/>
</dbReference>
<evidence type="ECO:0000256" key="9">
    <source>
        <dbReference type="ARBA" id="ARBA00023136"/>
    </source>
</evidence>
<dbReference type="EMBL" id="CP158259">
    <property type="protein sequence ID" value="XDJ61399.1"/>
    <property type="molecule type" value="Genomic_DNA"/>
</dbReference>
<keyword evidence="7" id="KW-0653">Protein transport</keyword>
<evidence type="ECO:0000313" key="15">
    <source>
        <dbReference type="EMBL" id="XDJ55160.1"/>
    </source>
</evidence>
<proteinExistence type="inferred from homology"/>
<evidence type="ECO:0000256" key="5">
    <source>
        <dbReference type="ARBA" id="ARBA00022519"/>
    </source>
</evidence>
<name>A0AB39DWM2_9BURK</name>
<dbReference type="EMBL" id="CP158268">
    <property type="protein sequence ID" value="XDJ85360.1"/>
    <property type="molecule type" value="Genomic_DNA"/>
</dbReference>
<keyword evidence="6" id="KW-0812">Transmembrane</keyword>
<dbReference type="EMBL" id="CP158266">
    <property type="protein sequence ID" value="XDJ83087.1"/>
    <property type="molecule type" value="Genomic_DNA"/>
</dbReference>
<evidence type="ECO:0000256" key="1">
    <source>
        <dbReference type="ARBA" id="ARBA00004533"/>
    </source>
</evidence>
<evidence type="ECO:0000313" key="14">
    <source>
        <dbReference type="EMBL" id="XDJ52607.1"/>
    </source>
</evidence>
<dbReference type="PANTHER" id="PTHR38831">
    <property type="entry name" value="TYPE II SECRETION SYSTEM PROTEIN K"/>
    <property type="match status" value="1"/>
</dbReference>
<dbReference type="EMBL" id="CP158270">
    <property type="protein sequence ID" value="XDJ90112.1"/>
    <property type="molecule type" value="Genomic_DNA"/>
</dbReference>
<dbReference type="EMBL" id="CP158260">
    <property type="protein sequence ID" value="XDJ63984.1"/>
    <property type="molecule type" value="Genomic_DNA"/>
</dbReference>
<protein>
    <recommendedName>
        <fullName evidence="10">Type II secretion system protein K</fullName>
    </recommendedName>
</protein>
<dbReference type="EMBL" id="CP158272">
    <property type="protein sequence ID" value="XDJ99692.1"/>
    <property type="molecule type" value="Genomic_DNA"/>
</dbReference>
<dbReference type="PIRSF" id="PIRSF002786">
    <property type="entry name" value="XcpX"/>
    <property type="match status" value="1"/>
</dbReference>
<dbReference type="InterPro" id="IPR049031">
    <property type="entry name" value="T2SSK_SAM-like_1st"/>
</dbReference>
<dbReference type="EMBL" id="CP158269">
    <property type="protein sequence ID" value="XDJ88738.1"/>
    <property type="molecule type" value="Genomic_DNA"/>
</dbReference>
<dbReference type="SUPFAM" id="SSF47781">
    <property type="entry name" value="RuvA domain 2-like"/>
    <property type="match status" value="1"/>
</dbReference>
<evidence type="ECO:0000313" key="29">
    <source>
        <dbReference type="EMBL" id="XDJ99692.1"/>
    </source>
</evidence>
<dbReference type="EMBL" id="CP158253">
    <property type="protein sequence ID" value="XDJ45616.1"/>
    <property type="molecule type" value="Genomic_DNA"/>
</dbReference>
<evidence type="ECO:0000313" key="23">
    <source>
        <dbReference type="EMBL" id="XDJ83087.1"/>
    </source>
</evidence>
<accession>A0AB39DWM2</accession>
<dbReference type="RefSeq" id="WP_368641937.1">
    <property type="nucleotide sequence ID" value="NZ_CP158253.1"/>
</dbReference>
<sequence length="288" mass="31051">MAVIAAMLVVIAASALATALIEGQGRLVRILSTERHLAQAHWLLRGGLDWSRVILHLDARENATTRLDGLWTQTLADLPVGPADHPRAALFSGKIEDAQGKFNLRDLATDGQANPAAVAALEKLLQWLGQDTRLASALAQRVADSQLGRGRAPVAMGLRSLDDLQAVEGLGLPGVEALRPYVVYLPETVPLNANTASAEVLGAMMEGLGLAGARDLVAQRDRGLWFVNRGDLVNRLPELREGLRRLDVRSDWFSVAGEVSVGDTIVGLRALLQRDRQGRASVRWVSYG</sequence>
<evidence type="ECO:0000313" key="21">
    <source>
        <dbReference type="EMBL" id="XDJ75261.1"/>
    </source>
</evidence>
<dbReference type="EMBL" id="CP158261">
    <property type="protein sequence ID" value="XDJ67109.1"/>
    <property type="molecule type" value="Genomic_DNA"/>
</dbReference>
<evidence type="ECO:0000313" key="25">
    <source>
        <dbReference type="EMBL" id="XDJ88738.1"/>
    </source>
</evidence>
<dbReference type="AlphaFoldDB" id="A0AB39DWM2"/>
<dbReference type="Pfam" id="PF21687">
    <property type="entry name" value="T2SSK_1st"/>
    <property type="match status" value="1"/>
</dbReference>
<evidence type="ECO:0000256" key="3">
    <source>
        <dbReference type="ARBA" id="ARBA00022448"/>
    </source>
</evidence>
<dbReference type="Pfam" id="PF03934">
    <property type="entry name" value="T2SSK"/>
    <property type="match status" value="1"/>
</dbReference>
<dbReference type="EMBL" id="CP158256">
    <property type="protein sequence ID" value="XDJ52607.1"/>
    <property type="molecule type" value="Genomic_DNA"/>
</dbReference>
<dbReference type="EMBL" id="CP158263">
    <property type="protein sequence ID" value="XDJ72994.1"/>
    <property type="molecule type" value="Genomic_DNA"/>
</dbReference>
<evidence type="ECO:0000256" key="4">
    <source>
        <dbReference type="ARBA" id="ARBA00022475"/>
    </source>
</evidence>
<gene>
    <name evidence="16" type="primary">gspK</name>
    <name evidence="16" type="ORF">ABRY90_12375</name>
    <name evidence="19" type="ORF">ABRY91_03510</name>
    <name evidence="17" type="ORF">ABRY92_01870</name>
    <name evidence="27" type="ORF">ABRY95_13385</name>
    <name evidence="23" type="ORF">ABRY96_02365</name>
    <name evidence="21" type="ORF">ABRY97_03675</name>
    <name evidence="25" type="ORF">ABRY98_03985</name>
    <name evidence="15" type="ORF">ABRZ00_11535</name>
    <name evidence="14" type="ORF">ABRZ01_11860</name>
    <name evidence="13" type="ORF">ABRZ02_04825</name>
    <name evidence="18" type="ORF">ABRZ03_01140</name>
    <name evidence="28" type="ORF">ABRZ05_04875</name>
    <name evidence="20" type="ORF">ABRZ06_05810</name>
    <name evidence="24" type="ORF">ABRZ08_00425</name>
    <name evidence="22" type="ORF">ABRZ10_06530</name>
    <name evidence="29" type="ORF">ABRZ11_04530</name>
    <name evidence="26" type="ORF">ABRZ12_10625</name>
</gene>
<dbReference type="EMBL" id="CP158257">
    <property type="protein sequence ID" value="XDJ55160.1"/>
    <property type="molecule type" value="Genomic_DNA"/>
</dbReference>
<dbReference type="Gene3D" id="3.30.1300.30">
    <property type="entry name" value="GSPII I/J protein-like"/>
    <property type="match status" value="1"/>
</dbReference>
<dbReference type="SUPFAM" id="SSF158544">
    <property type="entry name" value="GspK insert domain-like"/>
    <property type="match status" value="1"/>
</dbReference>
<dbReference type="EMBL" id="CP158271">
    <property type="protein sequence ID" value="XDJ93344.1"/>
    <property type="molecule type" value="Genomic_DNA"/>
</dbReference>
<reference evidence="16" key="1">
    <citation type="submission" date="2024-05" db="EMBL/GenBank/DDBJ databases">
        <authorList>
            <person name="Luo Y.-C."/>
            <person name="Nicholds J."/>
            <person name="Mortimer T."/>
            <person name="Maboni G."/>
        </authorList>
    </citation>
    <scope>NUCLEOTIDE SEQUENCE</scope>
    <source>
        <strain evidence="28">124370</strain>
        <strain evidence="29">124566</strain>
        <strain evidence="27">124953</strain>
        <strain evidence="26">130308</strain>
        <strain evidence="25">130416</strain>
        <strain evidence="24">140124</strain>
        <strain evidence="23">143751</strain>
        <strain evidence="22">143769</strain>
        <strain evidence="21">143811</strain>
        <strain evidence="20">143936</strain>
        <strain evidence="19">145849</strain>
        <strain evidence="18">145850</strain>
        <strain evidence="17">145852</strain>
        <strain evidence="16">148131</strain>
        <strain evidence="15">150221</strain>
        <strain evidence="14">150964</strain>
        <strain evidence="13">153271</strain>
    </source>
</reference>
<evidence type="ECO:0000256" key="6">
    <source>
        <dbReference type="ARBA" id="ARBA00022692"/>
    </source>
</evidence>
<evidence type="ECO:0000313" key="22">
    <source>
        <dbReference type="EMBL" id="XDJ78444.1"/>
    </source>
</evidence>
<evidence type="ECO:0000313" key="26">
    <source>
        <dbReference type="EMBL" id="XDJ90112.1"/>
    </source>
</evidence>
<dbReference type="EMBL" id="CP158258">
    <property type="protein sequence ID" value="XDJ58043.1"/>
    <property type="molecule type" value="Genomic_DNA"/>
</dbReference>
<keyword evidence="3 10" id="KW-0813">Transport</keyword>
<comment type="subcellular location">
    <subcellularLocation>
        <location evidence="1 10">Cell inner membrane</location>
    </subcellularLocation>
</comment>
<evidence type="ECO:0000313" key="18">
    <source>
        <dbReference type="EMBL" id="XDJ63984.1"/>
    </source>
</evidence>
<evidence type="ECO:0000256" key="7">
    <source>
        <dbReference type="ARBA" id="ARBA00022927"/>
    </source>
</evidence>
<keyword evidence="8" id="KW-1133">Transmembrane helix</keyword>
<dbReference type="InterPro" id="IPR005628">
    <property type="entry name" value="GspK"/>
</dbReference>
<evidence type="ECO:0000256" key="8">
    <source>
        <dbReference type="ARBA" id="ARBA00022989"/>
    </source>
</evidence>
<dbReference type="PANTHER" id="PTHR38831:SF1">
    <property type="entry name" value="TYPE II SECRETION SYSTEM PROTEIN K-RELATED"/>
    <property type="match status" value="1"/>
</dbReference>
<dbReference type="EMBL" id="CP158265">
    <property type="protein sequence ID" value="XDJ78444.1"/>
    <property type="molecule type" value="Genomic_DNA"/>
</dbReference>
<dbReference type="GeneID" id="93068175"/>
<dbReference type="InterPro" id="IPR010994">
    <property type="entry name" value="RuvA_2-like"/>
</dbReference>
<evidence type="ECO:0000259" key="12">
    <source>
        <dbReference type="Pfam" id="PF21687"/>
    </source>
</evidence>
<organism evidence="16">
    <name type="scientific">Castellaniella ginsengisoli</name>
    <dbReference type="NCBI Taxonomy" id="546114"/>
    <lineage>
        <taxon>Bacteria</taxon>
        <taxon>Pseudomonadati</taxon>
        <taxon>Pseudomonadota</taxon>
        <taxon>Betaproteobacteria</taxon>
        <taxon>Burkholderiales</taxon>
        <taxon>Alcaligenaceae</taxon>
        <taxon>Castellaniella</taxon>
    </lineage>
</organism>
<keyword evidence="5 10" id="KW-0997">Cell inner membrane</keyword>